<dbReference type="GO" id="GO:0016787">
    <property type="term" value="F:hydrolase activity"/>
    <property type="evidence" value="ECO:0007669"/>
    <property type="project" value="UniProtKB-KW"/>
</dbReference>
<feature type="domain" description="Enoyl-CoA hydratase/isomerase" evidence="4">
    <location>
        <begin position="15"/>
        <end position="335"/>
    </location>
</feature>
<evidence type="ECO:0000256" key="3">
    <source>
        <dbReference type="ARBA" id="ARBA00022801"/>
    </source>
</evidence>
<accession>A0ABW0PSE2</accession>
<proteinExistence type="predicted"/>
<dbReference type="InterPro" id="IPR029045">
    <property type="entry name" value="ClpP/crotonase-like_dom_sf"/>
</dbReference>
<dbReference type="NCBIfam" id="NF004127">
    <property type="entry name" value="PRK05617.1"/>
    <property type="match status" value="1"/>
</dbReference>
<name>A0ABW0PSE2_9HYPH</name>
<dbReference type="Pfam" id="PF16113">
    <property type="entry name" value="ECH_2"/>
    <property type="match status" value="1"/>
</dbReference>
<comment type="catalytic activity">
    <reaction evidence="1">
        <text>3-hydroxy-2-methylpropanoyl-CoA + H2O = 3-hydroxy-2-methylpropanoate + CoA + H(+)</text>
        <dbReference type="Rhea" id="RHEA:20888"/>
        <dbReference type="ChEBI" id="CHEBI:11805"/>
        <dbReference type="ChEBI" id="CHEBI:15377"/>
        <dbReference type="ChEBI" id="CHEBI:15378"/>
        <dbReference type="ChEBI" id="CHEBI:57287"/>
        <dbReference type="ChEBI" id="CHEBI:57340"/>
        <dbReference type="EC" id="3.1.2.4"/>
    </reaction>
</comment>
<evidence type="ECO:0000256" key="2">
    <source>
        <dbReference type="ARBA" id="ARBA00011915"/>
    </source>
</evidence>
<dbReference type="PANTHER" id="PTHR43176:SF3">
    <property type="entry name" value="3-HYDROXYISOBUTYRYL-COA HYDROLASE, MITOCHONDRIAL"/>
    <property type="match status" value="1"/>
</dbReference>
<evidence type="ECO:0000313" key="6">
    <source>
        <dbReference type="Proteomes" id="UP001596150"/>
    </source>
</evidence>
<evidence type="ECO:0000259" key="4">
    <source>
        <dbReference type="Pfam" id="PF16113"/>
    </source>
</evidence>
<dbReference type="Proteomes" id="UP001596150">
    <property type="component" value="Unassembled WGS sequence"/>
</dbReference>
<reference evidence="6" key="1">
    <citation type="journal article" date="2019" name="Int. J. Syst. Evol. Microbiol.">
        <title>The Global Catalogue of Microorganisms (GCM) 10K type strain sequencing project: providing services to taxonomists for standard genome sequencing and annotation.</title>
        <authorList>
            <consortium name="The Broad Institute Genomics Platform"/>
            <consortium name="The Broad Institute Genome Sequencing Center for Infectious Disease"/>
            <person name="Wu L."/>
            <person name="Ma J."/>
        </authorList>
    </citation>
    <scope>NUCLEOTIDE SEQUENCE [LARGE SCALE GENOMIC DNA]</scope>
    <source>
        <strain evidence="6">KACC 12633</strain>
    </source>
</reference>
<evidence type="ECO:0000313" key="5">
    <source>
        <dbReference type="EMBL" id="MFC5515460.1"/>
    </source>
</evidence>
<dbReference type="RefSeq" id="WP_266342288.1">
    <property type="nucleotide sequence ID" value="NZ_JAPKNH010000001.1"/>
</dbReference>
<keyword evidence="3 5" id="KW-0378">Hydrolase</keyword>
<evidence type="ECO:0000256" key="1">
    <source>
        <dbReference type="ARBA" id="ARBA00001709"/>
    </source>
</evidence>
<comment type="caution">
    <text evidence="5">The sequence shown here is derived from an EMBL/GenBank/DDBJ whole genome shotgun (WGS) entry which is preliminary data.</text>
</comment>
<sequence>MAEPEILFERQGHAGLITLNRPGALNALSHGMVTALSDALRQWRDDPSIRLVIVRAVGRAFCAGGDVRTVIEAGQGDPVQKSFFEAEYRLNAAIKAFPKPYIALVDGYVMGGGAGISVHGSHRVFGEKAVFSMPETGIGFFPDVGSSFFLSRMPSQIGLYCALAAVRLARGDALHAGIATHAAPAAAFDAIVASLAETDDVDAVLAGFIEPVAPETLGTLDAAIEVVFATGSVESILARLDGLEGALAEWGGRTAAAIRTKSPTSLRVALRQIRAARDLEFEDCIRLDWRIACAMLDGHDFYEGVRAALIDKDQSPRWNPGTLDAVDPRAIEGHFVAPLDGDIPLP</sequence>
<dbReference type="InterPro" id="IPR045004">
    <property type="entry name" value="ECH_dom"/>
</dbReference>
<dbReference type="InterPro" id="IPR032259">
    <property type="entry name" value="HIBYL-CoA-H"/>
</dbReference>
<protein>
    <recommendedName>
        <fullName evidence="2">3-hydroxyisobutyryl-CoA hydrolase</fullName>
        <ecNumber evidence="2">3.1.2.4</ecNumber>
    </recommendedName>
</protein>
<organism evidence="5 6">
    <name type="scientific">Kaistia terrae</name>
    <dbReference type="NCBI Taxonomy" id="537017"/>
    <lineage>
        <taxon>Bacteria</taxon>
        <taxon>Pseudomonadati</taxon>
        <taxon>Pseudomonadota</taxon>
        <taxon>Alphaproteobacteria</taxon>
        <taxon>Hyphomicrobiales</taxon>
        <taxon>Kaistiaceae</taxon>
        <taxon>Kaistia</taxon>
    </lineage>
</organism>
<keyword evidence="6" id="KW-1185">Reference proteome</keyword>
<gene>
    <name evidence="5" type="ORF">ACFPP9_06735</name>
</gene>
<dbReference type="EC" id="3.1.2.4" evidence="2"/>
<dbReference type="CDD" id="cd06558">
    <property type="entry name" value="crotonase-like"/>
    <property type="match status" value="1"/>
</dbReference>
<dbReference type="Gene3D" id="3.90.226.10">
    <property type="entry name" value="2-enoyl-CoA Hydratase, Chain A, domain 1"/>
    <property type="match status" value="1"/>
</dbReference>
<dbReference type="EMBL" id="JBHSML010000003">
    <property type="protein sequence ID" value="MFC5515460.1"/>
    <property type="molecule type" value="Genomic_DNA"/>
</dbReference>
<dbReference type="SUPFAM" id="SSF52096">
    <property type="entry name" value="ClpP/crotonase"/>
    <property type="match status" value="1"/>
</dbReference>
<dbReference type="PANTHER" id="PTHR43176">
    <property type="entry name" value="3-HYDROXYISOBUTYRYL-COA HYDROLASE-RELATED"/>
    <property type="match status" value="1"/>
</dbReference>